<name>A0AA46C8E2_9XANT</name>
<protein>
    <submittedName>
        <fullName evidence="3">Integrase</fullName>
    </submittedName>
</protein>
<accession>A0AA46C8E2</accession>
<gene>
    <name evidence="3" type="ORF">CPBF424_21860</name>
</gene>
<evidence type="ECO:0000313" key="4">
    <source>
        <dbReference type="Proteomes" id="UP000254168"/>
    </source>
</evidence>
<keyword evidence="4" id="KW-1185">Reference proteome</keyword>
<comment type="caution">
    <text evidence="3">The sequence shown here is derived from an EMBL/GenBank/DDBJ whole genome shotgun (WGS) entry which is preliminary data.</text>
</comment>
<dbReference type="Proteomes" id="UP000254168">
    <property type="component" value="Unassembled WGS sequence"/>
</dbReference>
<feature type="region of interest" description="Disordered" evidence="1">
    <location>
        <begin position="285"/>
        <end position="323"/>
    </location>
</feature>
<sequence>MARGLTELDVHHAADDIVSLGERPTVERIRAHLGTGSPNTVTRWLETWWSSVGARLRQRAIETDRPDLPDAVVTLSQRCWNAALEEAREHAHAALVAERAELDQQRALLADQHELRAEEARQLQQANAQAVAAGSTIEALQDKLESLAARGKELEAQRDGAYARAERLERQLQSQHEAQARQHQIDQTERADLMAYTRSTEERLNIELDRVRQDAQALGSRIRQQEGQSRSAVVALEQQLGVTARERDEAITVADQERQRALHLQQHADTLRAMVVTLERALEVAAGSSVPGTSKRARRTKPTAGQATPAPKTRRSTSVTGKR</sequence>
<reference evidence="3 4" key="1">
    <citation type="submission" date="2018-06" db="EMBL/GenBank/DDBJ databases">
        <authorList>
            <person name="Pothier F. J."/>
        </authorList>
    </citation>
    <scope>NUCLEOTIDE SEQUENCE [LARGE SCALE GENOMIC DNA]</scope>
    <source>
        <strain evidence="3 4">CPBF 424</strain>
    </source>
</reference>
<dbReference type="Pfam" id="PF11740">
    <property type="entry name" value="KfrA_N"/>
    <property type="match status" value="1"/>
</dbReference>
<dbReference type="EMBL" id="UIHB01000002">
    <property type="protein sequence ID" value="SUZ28370.1"/>
    <property type="molecule type" value="Genomic_DNA"/>
</dbReference>
<evidence type="ECO:0000256" key="1">
    <source>
        <dbReference type="SAM" id="MobiDB-lite"/>
    </source>
</evidence>
<proteinExistence type="predicted"/>
<evidence type="ECO:0000313" key="3">
    <source>
        <dbReference type="EMBL" id="SUZ28370.1"/>
    </source>
</evidence>
<feature type="region of interest" description="Disordered" evidence="1">
    <location>
        <begin position="169"/>
        <end position="190"/>
    </location>
</feature>
<evidence type="ECO:0000259" key="2">
    <source>
        <dbReference type="Pfam" id="PF11740"/>
    </source>
</evidence>
<dbReference type="InterPro" id="IPR021104">
    <property type="entry name" value="KfrA_DNA-bd_N"/>
</dbReference>
<dbReference type="RefSeq" id="WP_115676991.1">
    <property type="nucleotide sequence ID" value="NZ_LR994544.1"/>
</dbReference>
<feature type="compositionally biased region" description="Basic and acidic residues" evidence="1">
    <location>
        <begin position="178"/>
        <end position="190"/>
    </location>
</feature>
<dbReference type="AlphaFoldDB" id="A0AA46C8E2"/>
<feature type="domain" description="KfrA N-terminal DNA-binding" evidence="2">
    <location>
        <begin position="7"/>
        <end position="124"/>
    </location>
</feature>
<organism evidence="3 4">
    <name type="scientific">Xanthomonas euroxanthea</name>
    <dbReference type="NCBI Taxonomy" id="2259622"/>
    <lineage>
        <taxon>Bacteria</taxon>
        <taxon>Pseudomonadati</taxon>
        <taxon>Pseudomonadota</taxon>
        <taxon>Gammaproteobacteria</taxon>
        <taxon>Lysobacterales</taxon>
        <taxon>Lysobacteraceae</taxon>
        <taxon>Xanthomonas</taxon>
    </lineage>
</organism>